<keyword evidence="1" id="KW-1133">Transmembrane helix</keyword>
<evidence type="ECO:0000313" key="3">
    <source>
        <dbReference type="Proteomes" id="UP000622317"/>
    </source>
</evidence>
<comment type="caution">
    <text evidence="2">The sequence shown here is derived from an EMBL/GenBank/DDBJ whole genome shotgun (WGS) entry which is preliminary data.</text>
</comment>
<keyword evidence="1" id="KW-0812">Transmembrane</keyword>
<proteinExistence type="predicted"/>
<keyword evidence="1" id="KW-0472">Membrane</keyword>
<dbReference type="PROSITE" id="PS00409">
    <property type="entry name" value="PROKAR_NTER_METHYL"/>
    <property type="match status" value="1"/>
</dbReference>
<dbReference type="NCBIfam" id="TIGR02532">
    <property type="entry name" value="IV_pilin_GFxxxE"/>
    <property type="match status" value="1"/>
</dbReference>
<organism evidence="2 3">
    <name type="scientific">Pelagicoccus enzymogenes</name>
    <dbReference type="NCBI Taxonomy" id="2773457"/>
    <lineage>
        <taxon>Bacteria</taxon>
        <taxon>Pseudomonadati</taxon>
        <taxon>Verrucomicrobiota</taxon>
        <taxon>Opitutia</taxon>
        <taxon>Puniceicoccales</taxon>
        <taxon>Pelagicoccaceae</taxon>
        <taxon>Pelagicoccus</taxon>
    </lineage>
</organism>
<sequence length="154" mass="17420">MKPSHPNRIGRKKPSKQSGFTLVEAMVAMVIASVALVGVFGGLGRSFELIEESRDSTRVAQIIQSELEDLRTLSWSEVAALPENSGWFTPSSSFASEFGTRYSCYRQIFARGTGDQFVMRVWVKWTNSDGHTKLDNFMTLYTKGGFNDYYYRSF</sequence>
<reference evidence="2" key="1">
    <citation type="submission" date="2020-09" db="EMBL/GenBank/DDBJ databases">
        <title>Pelagicoccus enzymogenes sp. nov. with an EPS production, isolated from marine sediment.</title>
        <authorList>
            <person name="Feng X."/>
        </authorList>
    </citation>
    <scope>NUCLEOTIDE SEQUENCE</scope>
    <source>
        <strain evidence="2">NFK12</strain>
    </source>
</reference>
<gene>
    <name evidence="2" type="ORF">IEN85_20030</name>
</gene>
<evidence type="ECO:0000313" key="2">
    <source>
        <dbReference type="EMBL" id="MBD5781800.1"/>
    </source>
</evidence>
<dbReference type="RefSeq" id="WP_191618880.1">
    <property type="nucleotide sequence ID" value="NZ_JACYFG010000051.1"/>
</dbReference>
<dbReference type="Pfam" id="PF07963">
    <property type="entry name" value="N_methyl"/>
    <property type="match status" value="1"/>
</dbReference>
<evidence type="ECO:0000256" key="1">
    <source>
        <dbReference type="SAM" id="Phobius"/>
    </source>
</evidence>
<keyword evidence="3" id="KW-1185">Reference proteome</keyword>
<dbReference type="AlphaFoldDB" id="A0A927IJQ7"/>
<name>A0A927IJQ7_9BACT</name>
<feature type="transmembrane region" description="Helical" evidence="1">
    <location>
        <begin position="21"/>
        <end position="43"/>
    </location>
</feature>
<dbReference type="EMBL" id="JACYFG010000051">
    <property type="protein sequence ID" value="MBD5781800.1"/>
    <property type="molecule type" value="Genomic_DNA"/>
</dbReference>
<accession>A0A927IJQ7</accession>
<protein>
    <submittedName>
        <fullName evidence="2">Prepilin-type N-terminal cleavage/methylation domain-containing protein</fullName>
    </submittedName>
</protein>
<dbReference type="Proteomes" id="UP000622317">
    <property type="component" value="Unassembled WGS sequence"/>
</dbReference>
<dbReference type="InterPro" id="IPR012902">
    <property type="entry name" value="N_methyl_site"/>
</dbReference>